<sequence>MSAARQVPAAAYFRSPFHIRPGTVVFDRDKEMVGVARQAVGQVVTVDRPSGLAWEVPYRRLRPGTTREVHQLRALARLHRIRRRGLT</sequence>
<dbReference type="RefSeq" id="WP_114016140.1">
    <property type="nucleotide sequence ID" value="NZ_QOIM01000034.1"/>
</dbReference>
<organism evidence="1 2">
    <name type="scientific">Streptomyces reniochalinae</name>
    <dbReference type="NCBI Taxonomy" id="2250578"/>
    <lineage>
        <taxon>Bacteria</taxon>
        <taxon>Bacillati</taxon>
        <taxon>Actinomycetota</taxon>
        <taxon>Actinomycetes</taxon>
        <taxon>Kitasatosporales</taxon>
        <taxon>Streptomycetaceae</taxon>
        <taxon>Streptomyces</taxon>
    </lineage>
</organism>
<proteinExistence type="predicted"/>
<reference evidence="1 2" key="1">
    <citation type="submission" date="2018-06" db="EMBL/GenBank/DDBJ databases">
        <title>Streptomyces reniochalinae sp. nov. and Streptomyces diacarnus sp. nov. from marine sponges.</title>
        <authorList>
            <person name="Li L."/>
        </authorList>
    </citation>
    <scope>NUCLEOTIDE SEQUENCE [LARGE SCALE GENOMIC DNA]</scope>
    <source>
        <strain evidence="1 2">LHW50302</strain>
    </source>
</reference>
<comment type="caution">
    <text evidence="1">The sequence shown here is derived from an EMBL/GenBank/DDBJ whole genome shotgun (WGS) entry which is preliminary data.</text>
</comment>
<dbReference type="OrthoDB" id="4304413at2"/>
<dbReference type="AlphaFoldDB" id="A0A367EJ93"/>
<protein>
    <submittedName>
        <fullName evidence="1">Uncharacterized protein</fullName>
    </submittedName>
</protein>
<accession>A0A367EJ93</accession>
<gene>
    <name evidence="1" type="ORF">DQ392_15230</name>
</gene>
<keyword evidence="2" id="KW-1185">Reference proteome</keyword>
<dbReference type="EMBL" id="QOIM01000034">
    <property type="protein sequence ID" value="RCG18023.1"/>
    <property type="molecule type" value="Genomic_DNA"/>
</dbReference>
<name>A0A367EJ93_9ACTN</name>
<evidence type="ECO:0000313" key="1">
    <source>
        <dbReference type="EMBL" id="RCG18023.1"/>
    </source>
</evidence>
<dbReference type="Proteomes" id="UP000253507">
    <property type="component" value="Unassembled WGS sequence"/>
</dbReference>
<evidence type="ECO:0000313" key="2">
    <source>
        <dbReference type="Proteomes" id="UP000253507"/>
    </source>
</evidence>